<organism evidence="5 6">
    <name type="scientific">Candidatus Solincola sediminis</name>
    <dbReference type="NCBI Taxonomy" id="1797199"/>
    <lineage>
        <taxon>Bacteria</taxon>
        <taxon>Bacillati</taxon>
        <taxon>Actinomycetota</taxon>
        <taxon>Candidatus Geothermincolia</taxon>
        <taxon>Candidatus Geothermincolales</taxon>
        <taxon>Candidatus Geothermincolaceae</taxon>
        <taxon>Candidatus Solincola</taxon>
    </lineage>
</organism>
<feature type="compositionally biased region" description="Basic and acidic residues" evidence="2">
    <location>
        <begin position="1"/>
        <end position="13"/>
    </location>
</feature>
<evidence type="ECO:0000259" key="4">
    <source>
        <dbReference type="SMART" id="SM00331"/>
    </source>
</evidence>
<dbReference type="Gene3D" id="3.60.40.10">
    <property type="entry name" value="PPM-type phosphatase domain"/>
    <property type="match status" value="1"/>
</dbReference>
<dbReference type="InterPro" id="IPR001932">
    <property type="entry name" value="PPM-type_phosphatase-like_dom"/>
</dbReference>
<proteinExistence type="predicted"/>
<feature type="domain" description="GAF" evidence="3">
    <location>
        <begin position="38"/>
        <end position="180"/>
    </location>
</feature>
<dbReference type="SMART" id="SM00331">
    <property type="entry name" value="PP2C_SIG"/>
    <property type="match status" value="1"/>
</dbReference>
<dbReference type="STRING" id="1797197.A2Y75_08980"/>
<dbReference type="Pfam" id="PF13185">
    <property type="entry name" value="GAF_2"/>
    <property type="match status" value="1"/>
</dbReference>
<dbReference type="SMART" id="SM00065">
    <property type="entry name" value="GAF"/>
    <property type="match status" value="1"/>
</dbReference>
<evidence type="ECO:0000313" key="5">
    <source>
        <dbReference type="EMBL" id="OFW55454.1"/>
    </source>
</evidence>
<dbReference type="SUPFAM" id="SSF81606">
    <property type="entry name" value="PP2C-like"/>
    <property type="match status" value="1"/>
</dbReference>
<dbReference type="PANTHER" id="PTHR43156">
    <property type="entry name" value="STAGE II SPORULATION PROTEIN E-RELATED"/>
    <property type="match status" value="1"/>
</dbReference>
<dbReference type="InterPro" id="IPR036890">
    <property type="entry name" value="HATPase_C_sf"/>
</dbReference>
<dbReference type="InterPro" id="IPR003594">
    <property type="entry name" value="HATPase_dom"/>
</dbReference>
<evidence type="ECO:0000313" key="6">
    <source>
        <dbReference type="Proteomes" id="UP000177876"/>
    </source>
</evidence>
<dbReference type="Pfam" id="PF13581">
    <property type="entry name" value="HATPase_c_2"/>
    <property type="match status" value="1"/>
</dbReference>
<protein>
    <recommendedName>
        <fullName evidence="7">GAF domain-containing protein</fullName>
    </recommendedName>
</protein>
<keyword evidence="1" id="KW-0378">Hydrolase</keyword>
<dbReference type="Gene3D" id="3.30.450.40">
    <property type="match status" value="1"/>
</dbReference>
<gene>
    <name evidence="5" type="ORF">A2Y75_08980</name>
</gene>
<sequence length="592" mass="65261">MNGEKLERSDDKPSGSGAAPAINGEFRRAGRVLDGSLDLDLRLNRVVEQAIELLGADRGSIMLLDEKSGVLSVRASRGLRESVEFSVRLGEGISGWVAKQGSPLVLSDAVADDRFQGINPNIVSALAVPLRVEGRVIGVLNVSSSTHGRYYDHVDLEYLISFADMAAAAIENAQLYQALRRDQEHLAKELRMASRIQRSIISTQMPCASIRMVSRLMPASAVGGDFFSIVPLSRDSRFCFYCSSQIQDRCQKLRSQSCPNKFGLMIGDVANKGMPAALIMSVLTTILYQAGQHLSSPRSILNEANSAFRRFFSESQYGFATLFYGFYDNTDNRLTYTKAGHEAPLLVRQGSGEIEYLEGEGFPVGLMEDGCYQERTVKLERGDRILLYTDGVTGALNDRGEVLGRKRLVELVKAHAGEDIEAFLDALGDEVMLFSGDAPQPDDIAVMVLELEDLYDLTMTVGTDVKQIRYVIDSVLETLQGFEGLKDPITLRLCLEELLHNAMEHGNRGDESKKVYITVKAGPRRVVIRVRDEGEGFDHLHVKAEHPDEPTLSERGRGLIIVRYYADELSFNREGNEATLVFSSGSTGGPET</sequence>
<dbReference type="GO" id="GO:0016791">
    <property type="term" value="F:phosphatase activity"/>
    <property type="evidence" value="ECO:0007669"/>
    <property type="project" value="TreeGrafter"/>
</dbReference>
<dbReference type="AlphaFoldDB" id="A0A1F2WF34"/>
<dbReference type="InterPro" id="IPR003018">
    <property type="entry name" value="GAF"/>
</dbReference>
<dbReference type="InterPro" id="IPR036457">
    <property type="entry name" value="PPM-type-like_dom_sf"/>
</dbReference>
<evidence type="ECO:0000256" key="1">
    <source>
        <dbReference type="ARBA" id="ARBA00022801"/>
    </source>
</evidence>
<accession>A0A1F2WF34</accession>
<dbReference type="InterPro" id="IPR029016">
    <property type="entry name" value="GAF-like_dom_sf"/>
</dbReference>
<dbReference type="SUPFAM" id="SSF55781">
    <property type="entry name" value="GAF domain-like"/>
    <property type="match status" value="1"/>
</dbReference>
<evidence type="ECO:0008006" key="7">
    <source>
        <dbReference type="Google" id="ProtNLM"/>
    </source>
</evidence>
<evidence type="ECO:0000259" key="3">
    <source>
        <dbReference type="SMART" id="SM00065"/>
    </source>
</evidence>
<comment type="caution">
    <text evidence="5">The sequence shown here is derived from an EMBL/GenBank/DDBJ whole genome shotgun (WGS) entry which is preliminary data.</text>
</comment>
<reference evidence="5 6" key="1">
    <citation type="journal article" date="2016" name="Nat. Commun.">
        <title>Thousands of microbial genomes shed light on interconnected biogeochemical processes in an aquifer system.</title>
        <authorList>
            <person name="Anantharaman K."/>
            <person name="Brown C.T."/>
            <person name="Hug L.A."/>
            <person name="Sharon I."/>
            <person name="Castelle C.J."/>
            <person name="Probst A.J."/>
            <person name="Thomas B.C."/>
            <person name="Singh A."/>
            <person name="Wilkins M.J."/>
            <person name="Karaoz U."/>
            <person name="Brodie E.L."/>
            <person name="Williams K.H."/>
            <person name="Hubbard S.S."/>
            <person name="Banfield J.F."/>
        </authorList>
    </citation>
    <scope>NUCLEOTIDE SEQUENCE [LARGE SCALE GENOMIC DNA]</scope>
</reference>
<dbReference type="InterPro" id="IPR052016">
    <property type="entry name" value="Bact_Sigma-Reg"/>
</dbReference>
<dbReference type="Proteomes" id="UP000177876">
    <property type="component" value="Unassembled WGS sequence"/>
</dbReference>
<dbReference type="Pfam" id="PF07228">
    <property type="entry name" value="SpoIIE"/>
    <property type="match status" value="1"/>
</dbReference>
<name>A0A1F2WF34_9ACTN</name>
<dbReference type="EMBL" id="MELK01000053">
    <property type="protein sequence ID" value="OFW55454.1"/>
    <property type="molecule type" value="Genomic_DNA"/>
</dbReference>
<dbReference type="PANTHER" id="PTHR43156:SF2">
    <property type="entry name" value="STAGE II SPORULATION PROTEIN E"/>
    <property type="match status" value="1"/>
</dbReference>
<evidence type="ECO:0000256" key="2">
    <source>
        <dbReference type="SAM" id="MobiDB-lite"/>
    </source>
</evidence>
<feature type="domain" description="PPM-type phosphatase" evidence="4">
    <location>
        <begin position="235"/>
        <end position="451"/>
    </location>
</feature>
<feature type="region of interest" description="Disordered" evidence="2">
    <location>
        <begin position="1"/>
        <end position="22"/>
    </location>
</feature>
<dbReference type="CDD" id="cd16936">
    <property type="entry name" value="HATPase_RsbW-like"/>
    <property type="match status" value="1"/>
</dbReference>
<dbReference type="Gene3D" id="3.30.565.10">
    <property type="entry name" value="Histidine kinase-like ATPase, C-terminal domain"/>
    <property type="match status" value="1"/>
</dbReference>
<dbReference type="SUPFAM" id="SSF55874">
    <property type="entry name" value="ATPase domain of HSP90 chaperone/DNA topoisomerase II/histidine kinase"/>
    <property type="match status" value="1"/>
</dbReference>